<keyword evidence="5 6" id="KW-0472">Membrane</keyword>
<evidence type="ECO:0000256" key="2">
    <source>
        <dbReference type="ARBA" id="ARBA00022475"/>
    </source>
</evidence>
<feature type="transmembrane region" description="Helical" evidence="6">
    <location>
        <begin position="157"/>
        <end position="176"/>
    </location>
</feature>
<feature type="transmembrane region" description="Helical" evidence="6">
    <location>
        <begin position="90"/>
        <end position="118"/>
    </location>
</feature>
<name>A0A399RMM4_9PROT</name>
<dbReference type="PANTHER" id="PTHR42770">
    <property type="entry name" value="AMINO ACID TRANSPORTER-RELATED"/>
    <property type="match status" value="1"/>
</dbReference>
<evidence type="ECO:0000256" key="3">
    <source>
        <dbReference type="ARBA" id="ARBA00022692"/>
    </source>
</evidence>
<feature type="transmembrane region" description="Helical" evidence="6">
    <location>
        <begin position="182"/>
        <end position="204"/>
    </location>
</feature>
<dbReference type="Gene3D" id="1.20.1740.10">
    <property type="entry name" value="Amino acid/polyamine transporter I"/>
    <property type="match status" value="1"/>
</dbReference>
<keyword evidence="2" id="KW-1003">Cell membrane</keyword>
<evidence type="ECO:0000256" key="6">
    <source>
        <dbReference type="SAM" id="Phobius"/>
    </source>
</evidence>
<evidence type="ECO:0000256" key="5">
    <source>
        <dbReference type="ARBA" id="ARBA00023136"/>
    </source>
</evidence>
<evidence type="ECO:0000313" key="7">
    <source>
        <dbReference type="EMBL" id="RIJ33020.1"/>
    </source>
</evidence>
<organism evidence="7 8">
    <name type="scientific">Henriciella mobilis</name>
    <dbReference type="NCBI Taxonomy" id="2305467"/>
    <lineage>
        <taxon>Bacteria</taxon>
        <taxon>Pseudomonadati</taxon>
        <taxon>Pseudomonadota</taxon>
        <taxon>Alphaproteobacteria</taxon>
        <taxon>Hyphomonadales</taxon>
        <taxon>Hyphomonadaceae</taxon>
        <taxon>Henriciella</taxon>
    </lineage>
</organism>
<feature type="transmembrane region" description="Helical" evidence="6">
    <location>
        <begin position="130"/>
        <end position="150"/>
    </location>
</feature>
<feature type="transmembrane region" description="Helical" evidence="6">
    <location>
        <begin position="389"/>
        <end position="407"/>
    </location>
</feature>
<evidence type="ECO:0000256" key="1">
    <source>
        <dbReference type="ARBA" id="ARBA00004651"/>
    </source>
</evidence>
<dbReference type="AlphaFoldDB" id="A0A399RMM4"/>
<feature type="transmembrane region" description="Helical" evidence="6">
    <location>
        <begin position="320"/>
        <end position="337"/>
    </location>
</feature>
<feature type="transmembrane region" description="Helical" evidence="6">
    <location>
        <begin position="43"/>
        <end position="69"/>
    </location>
</feature>
<evidence type="ECO:0000256" key="4">
    <source>
        <dbReference type="ARBA" id="ARBA00022989"/>
    </source>
</evidence>
<dbReference type="RefSeq" id="WP_119375098.1">
    <property type="nucleotide sequence ID" value="NZ_QWFX01000005.1"/>
</dbReference>
<keyword evidence="4 6" id="KW-1133">Transmembrane helix</keyword>
<dbReference type="OrthoDB" id="7065842at2"/>
<evidence type="ECO:0000313" key="8">
    <source>
        <dbReference type="Proteomes" id="UP000266385"/>
    </source>
</evidence>
<feature type="transmembrane region" description="Helical" evidence="6">
    <location>
        <begin position="15"/>
        <end position="37"/>
    </location>
</feature>
<keyword evidence="3 6" id="KW-0812">Transmembrane</keyword>
<protein>
    <submittedName>
        <fullName evidence="7">Amino acid permease</fullName>
    </submittedName>
</protein>
<dbReference type="InterPro" id="IPR002293">
    <property type="entry name" value="AA/rel_permease1"/>
</dbReference>
<keyword evidence="8" id="KW-1185">Reference proteome</keyword>
<feature type="transmembrane region" description="Helical" evidence="6">
    <location>
        <begin position="269"/>
        <end position="299"/>
    </location>
</feature>
<dbReference type="GO" id="GO:0022857">
    <property type="term" value="F:transmembrane transporter activity"/>
    <property type="evidence" value="ECO:0007669"/>
    <property type="project" value="InterPro"/>
</dbReference>
<accession>A0A399RMM4</accession>
<comment type="caution">
    <text evidence="7">The sequence shown here is derived from an EMBL/GenBank/DDBJ whole genome shotgun (WGS) entry which is preliminary data.</text>
</comment>
<feature type="transmembrane region" description="Helical" evidence="6">
    <location>
        <begin position="225"/>
        <end position="249"/>
    </location>
</feature>
<dbReference type="GO" id="GO:0005886">
    <property type="term" value="C:plasma membrane"/>
    <property type="evidence" value="ECO:0007669"/>
    <property type="project" value="UniProtKB-SubCell"/>
</dbReference>
<reference evidence="7 8" key="1">
    <citation type="submission" date="2018-08" db="EMBL/GenBank/DDBJ databases">
        <title>Henriciella mobilis sp. nov., isolated from seawater.</title>
        <authorList>
            <person name="Cheng H."/>
            <person name="Wu Y.-H."/>
            <person name="Xu X.-W."/>
            <person name="Guo L.-L."/>
        </authorList>
    </citation>
    <scope>NUCLEOTIDE SEQUENCE [LARGE SCALE GENOMIC DNA]</scope>
    <source>
        <strain evidence="7 8">JN25</strain>
    </source>
</reference>
<gene>
    <name evidence="7" type="ORF">D1223_04030</name>
</gene>
<dbReference type="InterPro" id="IPR050367">
    <property type="entry name" value="APC_superfamily"/>
</dbReference>
<feature type="transmembrane region" description="Helical" evidence="6">
    <location>
        <begin position="343"/>
        <end position="368"/>
    </location>
</feature>
<feature type="transmembrane region" description="Helical" evidence="6">
    <location>
        <begin position="413"/>
        <end position="429"/>
    </location>
</feature>
<dbReference type="Proteomes" id="UP000266385">
    <property type="component" value="Unassembled WGS sequence"/>
</dbReference>
<sequence>MAKSENVSVDLKRGVGLAGVVSLGLGTAIGVSVFSVLAPATALAGPAMLISMLIAMVPMVVFGFVYAFMGAAVPVTGASFEWPRRFVHPFLGFIISWLRIAGSTSAVIVLTMVLVSYLSTAIEVPLKPTMFVLLVVVFGINLVGVSAAAVSQTIMLVILLLTCLIFTFGSVPSIDLAGFQPFASMGVMGILTAVPLMISLFLGIESATEVGGEVRNPGRNIPLGITISVLLTAAVYFGVAFAAIGVLGSDGLAQSDAPLLDAAISSLGTAGQVLILVSATVAIGSSINATFIIMSRFLYAMAKADMLPSSLSRIHQDSGVPRRAVLLAFALCCLGLFMPSNLIFLFLAVNIPTLLKYGATCLASLMLLRREPVLHAQASFRPAKPVLQVAAMLGILLGVLIIVIGWSADWRPYALLGGWGLAGSIYYAVKARKKSAGRAIARG</sequence>
<dbReference type="PANTHER" id="PTHR42770:SF7">
    <property type="entry name" value="MEMBRANE PROTEIN"/>
    <property type="match status" value="1"/>
</dbReference>
<proteinExistence type="predicted"/>
<comment type="subcellular location">
    <subcellularLocation>
        <location evidence="1">Cell membrane</location>
        <topology evidence="1">Multi-pass membrane protein</topology>
    </subcellularLocation>
</comment>
<dbReference type="EMBL" id="QWFX01000005">
    <property type="protein sequence ID" value="RIJ33020.1"/>
    <property type="molecule type" value="Genomic_DNA"/>
</dbReference>
<dbReference type="PIRSF" id="PIRSF006060">
    <property type="entry name" value="AA_transporter"/>
    <property type="match status" value="1"/>
</dbReference>
<dbReference type="Pfam" id="PF13520">
    <property type="entry name" value="AA_permease_2"/>
    <property type="match status" value="1"/>
</dbReference>